<dbReference type="EMBL" id="BAAAQW010000002">
    <property type="protein sequence ID" value="GAA2196614.1"/>
    <property type="molecule type" value="Genomic_DNA"/>
</dbReference>
<feature type="domain" description="Serine aminopeptidase S33" evidence="1">
    <location>
        <begin position="10"/>
        <end position="219"/>
    </location>
</feature>
<evidence type="ECO:0000259" key="1">
    <source>
        <dbReference type="Pfam" id="PF12146"/>
    </source>
</evidence>
<reference evidence="2 3" key="1">
    <citation type="journal article" date="2019" name="Int. J. Syst. Evol. Microbiol.">
        <title>The Global Catalogue of Microorganisms (GCM) 10K type strain sequencing project: providing services to taxonomists for standard genome sequencing and annotation.</title>
        <authorList>
            <consortium name="The Broad Institute Genomics Platform"/>
            <consortium name="The Broad Institute Genome Sequencing Center for Infectious Disease"/>
            <person name="Wu L."/>
            <person name="Ma J."/>
        </authorList>
    </citation>
    <scope>NUCLEOTIDE SEQUENCE [LARGE SCALE GENOMIC DNA]</scope>
    <source>
        <strain evidence="2 3">JCM 16034</strain>
    </source>
</reference>
<gene>
    <name evidence="2" type="ORF">GCM10009849_02340</name>
</gene>
<dbReference type="Proteomes" id="UP001500432">
    <property type="component" value="Unassembled WGS sequence"/>
</dbReference>
<dbReference type="GO" id="GO:0016787">
    <property type="term" value="F:hydrolase activity"/>
    <property type="evidence" value="ECO:0007669"/>
    <property type="project" value="UniProtKB-KW"/>
</dbReference>
<comment type="caution">
    <text evidence="2">The sequence shown here is derived from an EMBL/GenBank/DDBJ whole genome shotgun (WGS) entry which is preliminary data.</text>
</comment>
<dbReference type="RefSeq" id="WP_344297703.1">
    <property type="nucleotide sequence ID" value="NZ_BAAAQW010000002.1"/>
</dbReference>
<dbReference type="InterPro" id="IPR051044">
    <property type="entry name" value="MAG_DAG_Lipase"/>
</dbReference>
<dbReference type="InterPro" id="IPR022742">
    <property type="entry name" value="Hydrolase_4"/>
</dbReference>
<keyword evidence="2" id="KW-0378">Hydrolase</keyword>
<dbReference type="Pfam" id="PF12146">
    <property type="entry name" value="Hydrolase_4"/>
    <property type="match status" value="1"/>
</dbReference>
<dbReference type="InterPro" id="IPR012354">
    <property type="entry name" value="Esterase_lipase"/>
</dbReference>
<dbReference type="PANTHER" id="PTHR11614">
    <property type="entry name" value="PHOSPHOLIPASE-RELATED"/>
    <property type="match status" value="1"/>
</dbReference>
<evidence type="ECO:0000313" key="2">
    <source>
        <dbReference type="EMBL" id="GAA2196614.1"/>
    </source>
</evidence>
<name>A0ABN3BJD2_9MICC</name>
<protein>
    <submittedName>
        <fullName evidence="2">Alpha/beta fold hydrolase</fullName>
    </submittedName>
</protein>
<sequence length="253" mass="26597">MDSPSRPIGVALSHGFGGSLAGVAPWADALQEAGFRVAAPLLPGHGTSWQDLATRSWGEWYEAYEAAYHELAQDCSTVIAAGLSMGGALALRLAARQKVGGAVVVNPALVVDDPRSYVSVLLQHALRSVPGIANDIKLAGADEGAYARLPVRAAHQMKLMFRDTVASLPSASAPLLVFRSTVDRVVTSERSVAAIARLYGGDDIRIVRLRDSYHVATLDNDAPTVFRRSVDFIREVAGLSAPTGHADAAGSSA</sequence>
<evidence type="ECO:0000313" key="3">
    <source>
        <dbReference type="Proteomes" id="UP001500432"/>
    </source>
</evidence>
<dbReference type="Gene3D" id="3.40.50.1820">
    <property type="entry name" value="alpha/beta hydrolase"/>
    <property type="match status" value="1"/>
</dbReference>
<organism evidence="2 3">
    <name type="scientific">Sinomonas flava</name>
    <dbReference type="NCBI Taxonomy" id="496857"/>
    <lineage>
        <taxon>Bacteria</taxon>
        <taxon>Bacillati</taxon>
        <taxon>Actinomycetota</taxon>
        <taxon>Actinomycetes</taxon>
        <taxon>Micrococcales</taxon>
        <taxon>Micrococcaceae</taxon>
        <taxon>Sinomonas</taxon>
    </lineage>
</organism>
<keyword evidence="3" id="KW-1185">Reference proteome</keyword>
<proteinExistence type="predicted"/>
<accession>A0ABN3BJD2</accession>
<dbReference type="PIRSF" id="PIRSF017388">
    <property type="entry name" value="Esterase_lipase"/>
    <property type="match status" value="1"/>
</dbReference>
<dbReference type="InterPro" id="IPR029058">
    <property type="entry name" value="AB_hydrolase_fold"/>
</dbReference>
<dbReference type="SUPFAM" id="SSF53474">
    <property type="entry name" value="alpha/beta-Hydrolases"/>
    <property type="match status" value="1"/>
</dbReference>